<dbReference type="SUPFAM" id="SSF100950">
    <property type="entry name" value="NagB/RpiA/CoA transferase-like"/>
    <property type="match status" value="1"/>
</dbReference>
<evidence type="ECO:0000259" key="1">
    <source>
        <dbReference type="Pfam" id="PF01182"/>
    </source>
</evidence>
<gene>
    <name evidence="2" type="ORF">kuste2690</name>
</gene>
<name>Q1Q784_KUEST</name>
<dbReference type="EMBL" id="CT573071">
    <property type="protein sequence ID" value="CAJ73439.1"/>
    <property type="molecule type" value="Genomic_DNA"/>
</dbReference>
<dbReference type="AlphaFoldDB" id="Q1Q784"/>
<dbReference type="InterPro" id="IPR006148">
    <property type="entry name" value="Glc/Gal-6P_isomerase"/>
</dbReference>
<dbReference type="Gene3D" id="3.40.50.1360">
    <property type="match status" value="1"/>
</dbReference>
<reference evidence="2" key="2">
    <citation type="submission" date="2006-01" db="EMBL/GenBank/DDBJ databases">
        <authorList>
            <person name="Genoscope"/>
        </authorList>
    </citation>
    <scope>NUCLEOTIDE SEQUENCE</scope>
</reference>
<dbReference type="InterPro" id="IPR037171">
    <property type="entry name" value="NagB/RpiA_transferase-like"/>
</dbReference>
<dbReference type="Pfam" id="PF01182">
    <property type="entry name" value="Glucosamine_iso"/>
    <property type="match status" value="1"/>
</dbReference>
<proteinExistence type="predicted"/>
<feature type="domain" description="Glucosamine/galactosamine-6-phosphate isomerase" evidence="1">
    <location>
        <begin position="1"/>
        <end position="49"/>
    </location>
</feature>
<accession>Q1Q784</accession>
<protein>
    <recommendedName>
        <fullName evidence="1">Glucosamine/galactosamine-6-phosphate isomerase domain-containing protein</fullName>
    </recommendedName>
</protein>
<dbReference type="GO" id="GO:0005975">
    <property type="term" value="P:carbohydrate metabolic process"/>
    <property type="evidence" value="ECO:0007669"/>
    <property type="project" value="InterPro"/>
</dbReference>
<organism evidence="2">
    <name type="scientific">Kuenenia stuttgartiensis</name>
    <dbReference type="NCBI Taxonomy" id="174633"/>
    <lineage>
        <taxon>Bacteria</taxon>
        <taxon>Pseudomonadati</taxon>
        <taxon>Planctomycetota</taxon>
        <taxon>Candidatus Brocadiia</taxon>
        <taxon>Candidatus Brocadiales</taxon>
        <taxon>Candidatus Brocadiaceae</taxon>
        <taxon>Candidatus Kuenenia</taxon>
    </lineage>
</organism>
<sequence>MYSLLAKPPYRDQILWNKTFVFWGDERFVPFNNKLNNVNMAKALLLEHIISHQ</sequence>
<evidence type="ECO:0000313" key="2">
    <source>
        <dbReference type="EMBL" id="CAJ73439.1"/>
    </source>
</evidence>
<reference evidence="2" key="1">
    <citation type="journal article" date="2006" name="Nature">
        <title>Deciphering the evolution and metabolism of an anammox bacterium from a community genome.</title>
        <authorList>
            <person name="Strous M."/>
            <person name="Pelletier E."/>
            <person name="Mangenot S."/>
            <person name="Rattei T."/>
            <person name="Lehner A."/>
            <person name="Taylor M.W."/>
            <person name="Horn M."/>
            <person name="Daims H."/>
            <person name="Bartol-Mavel D."/>
            <person name="Wincker P."/>
            <person name="Barbe V."/>
            <person name="Fonknechten N."/>
            <person name="Vallenet D."/>
            <person name="Segurens B."/>
            <person name="Schenowitz-Truong C."/>
            <person name="Medigue C."/>
            <person name="Collingro A."/>
            <person name="Snel B."/>
            <person name="Dutilh B.E."/>
            <person name="OpDenCamp H.J.M."/>
            <person name="vanDerDrift C."/>
            <person name="Cirpus I."/>
            <person name="vanDePas-Schoonen K.T."/>
            <person name="Harhangi H.R."/>
            <person name="vanNiftrik L."/>
            <person name="Schmid M."/>
            <person name="Keltjens J."/>
            <person name="vanDeVossenberg J."/>
            <person name="Kartal B."/>
            <person name="Meier H."/>
            <person name="Frishman D."/>
            <person name="Huynen M.A."/>
            <person name="Mewes H."/>
            <person name="Weissenbach J."/>
            <person name="Jetten M.S.M."/>
            <person name="Wagner M."/>
            <person name="LePaslier D."/>
        </authorList>
    </citation>
    <scope>NUCLEOTIDE SEQUENCE</scope>
</reference>